<keyword evidence="1" id="KW-1133">Transmembrane helix</keyword>
<feature type="transmembrane region" description="Helical" evidence="1">
    <location>
        <begin position="38"/>
        <end position="58"/>
    </location>
</feature>
<sequence length="64" mass="7020">MGRRRVVALVLVALALLWLPVNQPVEGPQLLVLSETHAVTAADLLSVALVLVAGWLWWTGRSRH</sequence>
<dbReference type="EMBL" id="JASVWF010000006">
    <property type="protein sequence ID" value="MDL5159122.1"/>
    <property type="molecule type" value="Genomic_DNA"/>
</dbReference>
<evidence type="ECO:0000313" key="2">
    <source>
        <dbReference type="EMBL" id="MDL5159122.1"/>
    </source>
</evidence>
<dbReference type="RefSeq" id="WP_286055698.1">
    <property type="nucleotide sequence ID" value="NZ_JASVWF010000006.1"/>
</dbReference>
<name>A0ABT7MGY4_9PSEU</name>
<accession>A0ABT7MGY4</accession>
<reference evidence="2 3" key="1">
    <citation type="submission" date="2023-06" db="EMBL/GenBank/DDBJ databases">
        <title>Actinomycetospora Odt1-22.</title>
        <authorList>
            <person name="Supong K."/>
        </authorList>
    </citation>
    <scope>NUCLEOTIDE SEQUENCE [LARGE SCALE GENOMIC DNA]</scope>
    <source>
        <strain evidence="2 3">Odt1-22</strain>
    </source>
</reference>
<proteinExistence type="predicted"/>
<evidence type="ECO:0000313" key="3">
    <source>
        <dbReference type="Proteomes" id="UP001231924"/>
    </source>
</evidence>
<evidence type="ECO:0000256" key="1">
    <source>
        <dbReference type="SAM" id="Phobius"/>
    </source>
</evidence>
<comment type="caution">
    <text evidence="2">The sequence shown here is derived from an EMBL/GenBank/DDBJ whole genome shotgun (WGS) entry which is preliminary data.</text>
</comment>
<keyword evidence="3" id="KW-1185">Reference proteome</keyword>
<protein>
    <submittedName>
        <fullName evidence="2">Uncharacterized protein</fullName>
    </submittedName>
</protein>
<organism evidence="2 3">
    <name type="scientific">Actinomycetospora termitidis</name>
    <dbReference type="NCBI Taxonomy" id="3053470"/>
    <lineage>
        <taxon>Bacteria</taxon>
        <taxon>Bacillati</taxon>
        <taxon>Actinomycetota</taxon>
        <taxon>Actinomycetes</taxon>
        <taxon>Pseudonocardiales</taxon>
        <taxon>Pseudonocardiaceae</taxon>
        <taxon>Actinomycetospora</taxon>
    </lineage>
</organism>
<keyword evidence="1" id="KW-0812">Transmembrane</keyword>
<keyword evidence="1" id="KW-0472">Membrane</keyword>
<dbReference type="Proteomes" id="UP001231924">
    <property type="component" value="Unassembled WGS sequence"/>
</dbReference>
<gene>
    <name evidence="2" type="ORF">QRT03_24360</name>
</gene>